<reference evidence="1" key="1">
    <citation type="journal article" date="2019" name="bioRxiv">
        <title>The Genome of the Zebra Mussel, Dreissena polymorpha: A Resource for Invasive Species Research.</title>
        <authorList>
            <person name="McCartney M.A."/>
            <person name="Auch B."/>
            <person name="Kono T."/>
            <person name="Mallez S."/>
            <person name="Zhang Y."/>
            <person name="Obille A."/>
            <person name="Becker A."/>
            <person name="Abrahante J.E."/>
            <person name="Garbe J."/>
            <person name="Badalamenti J.P."/>
            <person name="Herman A."/>
            <person name="Mangelson H."/>
            <person name="Liachko I."/>
            <person name="Sullivan S."/>
            <person name="Sone E.D."/>
            <person name="Koren S."/>
            <person name="Silverstein K.A.T."/>
            <person name="Beckman K.B."/>
            <person name="Gohl D.M."/>
        </authorList>
    </citation>
    <scope>NUCLEOTIDE SEQUENCE</scope>
    <source>
        <strain evidence="1">Duluth1</strain>
        <tissue evidence="1">Whole animal</tissue>
    </source>
</reference>
<protein>
    <submittedName>
        <fullName evidence="1">Uncharacterized protein</fullName>
    </submittedName>
</protein>
<sequence length="101" mass="11469">MILCTCSIHPHGNVSAADQISGMRGNEDDEIYPHNKVQISPRQSDVRISSRGTISTRSRGANISWTYPHDNVQFRLFLRESGVRACDSNNIINREREKDIQ</sequence>
<dbReference type="EMBL" id="JAIWYP010000004">
    <property type="protein sequence ID" value="KAH3841093.1"/>
    <property type="molecule type" value="Genomic_DNA"/>
</dbReference>
<evidence type="ECO:0000313" key="1">
    <source>
        <dbReference type="EMBL" id="KAH3841093.1"/>
    </source>
</evidence>
<keyword evidence="2" id="KW-1185">Reference proteome</keyword>
<organism evidence="1 2">
    <name type="scientific">Dreissena polymorpha</name>
    <name type="common">Zebra mussel</name>
    <name type="synonym">Mytilus polymorpha</name>
    <dbReference type="NCBI Taxonomy" id="45954"/>
    <lineage>
        <taxon>Eukaryota</taxon>
        <taxon>Metazoa</taxon>
        <taxon>Spiralia</taxon>
        <taxon>Lophotrochozoa</taxon>
        <taxon>Mollusca</taxon>
        <taxon>Bivalvia</taxon>
        <taxon>Autobranchia</taxon>
        <taxon>Heteroconchia</taxon>
        <taxon>Euheterodonta</taxon>
        <taxon>Imparidentia</taxon>
        <taxon>Neoheterodontei</taxon>
        <taxon>Myida</taxon>
        <taxon>Dreissenoidea</taxon>
        <taxon>Dreissenidae</taxon>
        <taxon>Dreissena</taxon>
    </lineage>
</organism>
<gene>
    <name evidence="1" type="ORF">DPMN_114550</name>
</gene>
<dbReference type="Proteomes" id="UP000828390">
    <property type="component" value="Unassembled WGS sequence"/>
</dbReference>
<dbReference type="AlphaFoldDB" id="A0A9D4QS45"/>
<accession>A0A9D4QS45</accession>
<evidence type="ECO:0000313" key="2">
    <source>
        <dbReference type="Proteomes" id="UP000828390"/>
    </source>
</evidence>
<proteinExistence type="predicted"/>
<reference evidence="1" key="2">
    <citation type="submission" date="2020-11" db="EMBL/GenBank/DDBJ databases">
        <authorList>
            <person name="McCartney M.A."/>
            <person name="Auch B."/>
            <person name="Kono T."/>
            <person name="Mallez S."/>
            <person name="Becker A."/>
            <person name="Gohl D.M."/>
            <person name="Silverstein K.A.T."/>
            <person name="Koren S."/>
            <person name="Bechman K.B."/>
            <person name="Herman A."/>
            <person name="Abrahante J.E."/>
            <person name="Garbe J."/>
        </authorList>
    </citation>
    <scope>NUCLEOTIDE SEQUENCE</scope>
    <source>
        <strain evidence="1">Duluth1</strain>
        <tissue evidence="1">Whole animal</tissue>
    </source>
</reference>
<comment type="caution">
    <text evidence="1">The sequence shown here is derived from an EMBL/GenBank/DDBJ whole genome shotgun (WGS) entry which is preliminary data.</text>
</comment>
<name>A0A9D4QS45_DREPO</name>